<dbReference type="GO" id="GO:0005886">
    <property type="term" value="C:plasma membrane"/>
    <property type="evidence" value="ECO:0007669"/>
    <property type="project" value="EnsemblFungi"/>
</dbReference>
<dbReference type="UniPathway" id="UPA00196"/>
<feature type="transmembrane region" description="Helical" evidence="12">
    <location>
        <begin position="738"/>
        <end position="760"/>
    </location>
</feature>
<evidence type="ECO:0000256" key="10">
    <source>
        <dbReference type="ARBA" id="ARBA00023136"/>
    </source>
</evidence>
<dbReference type="Pfam" id="PF01663">
    <property type="entry name" value="Phosphodiest"/>
    <property type="match status" value="1"/>
</dbReference>
<feature type="transmembrane region" description="Helical" evidence="12">
    <location>
        <begin position="781"/>
        <end position="807"/>
    </location>
</feature>
<evidence type="ECO:0000256" key="4">
    <source>
        <dbReference type="ARBA" id="ARBA00020830"/>
    </source>
</evidence>
<evidence type="ECO:0000259" key="14">
    <source>
        <dbReference type="Pfam" id="PF19316"/>
    </source>
</evidence>
<evidence type="ECO:0000313" key="16">
    <source>
        <dbReference type="Proteomes" id="UP000054886"/>
    </source>
</evidence>
<dbReference type="VEuPathDB" id="FungiDB:B1J91_J05236g"/>
<dbReference type="GO" id="GO:0051267">
    <property type="term" value="F:CP2 mannose-ethanolamine phosphotransferase activity"/>
    <property type="evidence" value="ECO:0007669"/>
    <property type="project" value="EnsemblFungi"/>
</dbReference>
<dbReference type="Gene3D" id="3.40.720.10">
    <property type="entry name" value="Alkaline Phosphatase, subunit A"/>
    <property type="match status" value="1"/>
</dbReference>
<feature type="transmembrane region" description="Helical" evidence="12">
    <location>
        <begin position="409"/>
        <end position="430"/>
    </location>
</feature>
<evidence type="ECO:0000256" key="9">
    <source>
        <dbReference type="ARBA" id="ARBA00022989"/>
    </source>
</evidence>
<feature type="transmembrane region" description="Helical" evidence="12">
    <location>
        <begin position="819"/>
        <end position="841"/>
    </location>
</feature>
<feature type="transmembrane region" description="Helical" evidence="12">
    <location>
        <begin position="468"/>
        <end position="486"/>
    </location>
</feature>
<comment type="caution">
    <text evidence="15">The sequence shown here is derived from an EMBL/GenBank/DDBJ whole genome shotgun (WGS) entry which is preliminary data.</text>
</comment>
<dbReference type="PANTHER" id="PTHR23072">
    <property type="entry name" value="PHOSPHATIDYLINOSITOL GLYCAN-RELATED"/>
    <property type="match status" value="1"/>
</dbReference>
<keyword evidence="9 12" id="KW-1133">Transmembrane helix</keyword>
<dbReference type="OrthoDB" id="272139at2759"/>
<feature type="signal peptide" evidence="13">
    <location>
        <begin position="1"/>
        <end position="17"/>
    </location>
</feature>
<evidence type="ECO:0000256" key="6">
    <source>
        <dbReference type="ARBA" id="ARBA00022679"/>
    </source>
</evidence>
<feature type="transmembrane region" description="Helical" evidence="12">
    <location>
        <begin position="442"/>
        <end position="462"/>
    </location>
</feature>
<dbReference type="AlphaFoldDB" id="A0A0W0DBG8"/>
<evidence type="ECO:0000256" key="3">
    <source>
        <dbReference type="ARBA" id="ARBA00005315"/>
    </source>
</evidence>
<keyword evidence="7 12" id="KW-0812">Transmembrane</keyword>
<evidence type="ECO:0000256" key="11">
    <source>
        <dbReference type="ARBA" id="ARBA00023180"/>
    </source>
</evidence>
<dbReference type="SUPFAM" id="SSF53649">
    <property type="entry name" value="Alkaline phosphatase-like"/>
    <property type="match status" value="1"/>
</dbReference>
<dbReference type="InterPro" id="IPR039527">
    <property type="entry name" value="PIGG/GPI7"/>
</dbReference>
<keyword evidence="13" id="KW-0732">Signal</keyword>
<feature type="transmembrane region" description="Helical" evidence="12">
    <location>
        <begin position="556"/>
        <end position="575"/>
    </location>
</feature>
<dbReference type="VEuPathDB" id="FungiDB:CAGL0J05236g"/>
<dbReference type="VEuPathDB" id="FungiDB:GWK60_J05005"/>
<dbReference type="InterPro" id="IPR037674">
    <property type="entry name" value="PIG-G_N"/>
</dbReference>
<proteinExistence type="inferred from homology"/>
<evidence type="ECO:0000256" key="12">
    <source>
        <dbReference type="RuleBase" id="RU367106"/>
    </source>
</evidence>
<dbReference type="EMBL" id="LLZZ01000043">
    <property type="protein sequence ID" value="KTB11102.1"/>
    <property type="molecule type" value="Genomic_DNA"/>
</dbReference>
<dbReference type="InterPro" id="IPR017850">
    <property type="entry name" value="Alkaline_phosphatase_core_sf"/>
</dbReference>
<dbReference type="GO" id="GO:0006506">
    <property type="term" value="P:GPI anchor biosynthetic process"/>
    <property type="evidence" value="ECO:0007669"/>
    <property type="project" value="UniProtKB-UniPathway"/>
</dbReference>
<feature type="transmembrane region" description="Helical" evidence="12">
    <location>
        <begin position="698"/>
        <end position="718"/>
    </location>
</feature>
<keyword evidence="11" id="KW-0325">Glycoprotein</keyword>
<comment type="pathway">
    <text evidence="2 12">Glycolipid biosynthesis; glycosylphosphatidylinositol-anchor biosynthesis.</text>
</comment>
<dbReference type="InterPro" id="IPR045687">
    <property type="entry name" value="PIGG/GPI7_C"/>
</dbReference>
<dbReference type="Pfam" id="PF19316">
    <property type="entry name" value="PIGO_PIGG"/>
    <property type="match status" value="1"/>
</dbReference>
<keyword evidence="6 12" id="KW-0808">Transferase</keyword>
<comment type="function">
    <text evidence="12">Ethanolamine phosphate transferase involved in glycosylphosphatidylinositol-anchor biosynthesis. Transfers ethanolamine phosphate to the GPI second mannose.</text>
</comment>
<reference evidence="15 16" key="1">
    <citation type="submission" date="2015-10" db="EMBL/GenBank/DDBJ databases">
        <title>Draft genomes sequences of Candida glabrata isolates 1A, 1B, 2A, 2B, 3A and 3B.</title>
        <authorList>
            <person name="Haavelsrud O.E."/>
            <person name="Gaustad P."/>
        </authorList>
    </citation>
    <scope>NUCLEOTIDE SEQUENCE [LARGE SCALE GENOMIC DNA]</scope>
    <source>
        <strain evidence="15">910700640</strain>
    </source>
</reference>
<name>A0A0W0DBG8_CANGB</name>
<dbReference type="InterPro" id="IPR002591">
    <property type="entry name" value="Phosphodiest/P_Trfase"/>
</dbReference>
<organism evidence="15 16">
    <name type="scientific">Candida glabrata</name>
    <name type="common">Yeast</name>
    <name type="synonym">Torulopsis glabrata</name>
    <dbReference type="NCBI Taxonomy" id="5478"/>
    <lineage>
        <taxon>Eukaryota</taxon>
        <taxon>Fungi</taxon>
        <taxon>Dikarya</taxon>
        <taxon>Ascomycota</taxon>
        <taxon>Saccharomycotina</taxon>
        <taxon>Saccharomycetes</taxon>
        <taxon>Saccharomycetales</taxon>
        <taxon>Saccharomycetaceae</taxon>
        <taxon>Nakaseomyces</taxon>
    </lineage>
</organism>
<evidence type="ECO:0000256" key="2">
    <source>
        <dbReference type="ARBA" id="ARBA00004687"/>
    </source>
</evidence>
<evidence type="ECO:0000256" key="5">
    <source>
        <dbReference type="ARBA" id="ARBA00022502"/>
    </source>
</evidence>
<evidence type="ECO:0000256" key="13">
    <source>
        <dbReference type="SAM" id="SignalP"/>
    </source>
</evidence>
<comment type="similarity">
    <text evidence="3 12">Belongs to the PIGG/PIGN/PIGO family. PIGG subfamily.</text>
</comment>
<dbReference type="PANTHER" id="PTHR23072:SF0">
    <property type="entry name" value="GPI ETHANOLAMINE PHOSPHATE TRANSFERASE 2"/>
    <property type="match status" value="1"/>
</dbReference>
<evidence type="ECO:0000256" key="8">
    <source>
        <dbReference type="ARBA" id="ARBA00022824"/>
    </source>
</evidence>
<sequence>MLFLLVVAHAIAVLIFGCGFFPQKKVLDGHAALDGTHARDPVFDKLVVVVVDAMRSDFLFDASISKFHFIHEKLADGSAWGFTAHSNPPTVTLPRLKGITTGSTPNFLDAILNVAEDDTSSSLLAQDSWLWQFRNNAGKRIRFFGDDTWLKLFPPVEANEDSQTMFDEYEGTNSFFVSDFTQVDLNVTRHIDKQLRETSEWDVLILHYLGLDHIGHKDGPYSRFMGPKHEEMDSIIRKLYDELDMQSTLLVLMGDHGMNDLGNHGGSSAGETSAGMVFLSDKLAAYKPSKEQSSAKEFPMKIPSLNAGEEKTFHYLKKIQQIDVVPTISSLFNVAIPKNNVGVIIPEFLQLFKDVSLQKAIVKENWNQLSGLTKGKTQIMEETKNFVIEDVIKNMKDVQENLAKTATDYNYPLLFIGCFLSIVITGTIYYRYARHVAININTSILIAIAALMGISVFGSSFIEEEHQFWWWIITGLVLLSMVNLNFSSWKSHIIVLFCLRLIRGWNNSGQKYTYDNVIANLLKGNIDALWWLNLITVTVVGLNLKSLRFGNHTVSLLGFSDLLSMGLLSMITFLYKVNWSIVNGERVPDLFYKWVLETASLIVEDATLYREEDLIHTALIPLARIFFKLFFAVLVSRLMIQKFFQVSDISKSLAVVSRYVTIFLVFQTPSHNIGLFLFFEIINEITVHIIRERYQSDYLLAVIFGIILQFFTFFQSGGTNSIATVDLSNAYNGVSENYNIYVVGLMMCISNFAPTIYWSFYNWRITYANANSSRWQTLVAAKYPFIIIQSTIGCCLLLACIILRYHLFIWSVFSPKLCYYMVWTIFVGIIVHWIPEILLLLT</sequence>
<feature type="chain" id="PRO_5009807337" description="GPI ethanolamine phosphate transferase 2" evidence="13">
    <location>
        <begin position="18"/>
        <end position="842"/>
    </location>
</feature>
<comment type="subcellular location">
    <subcellularLocation>
        <location evidence="1 12">Endoplasmic reticulum membrane</location>
        <topology evidence="1 12">Multi-pass membrane protein</topology>
    </subcellularLocation>
</comment>
<evidence type="ECO:0000256" key="1">
    <source>
        <dbReference type="ARBA" id="ARBA00004477"/>
    </source>
</evidence>
<keyword evidence="8 12" id="KW-0256">Endoplasmic reticulum</keyword>
<keyword evidence="10 12" id="KW-0472">Membrane</keyword>
<dbReference type="CDD" id="cd16024">
    <property type="entry name" value="GPI_EPT_2"/>
    <property type="match status" value="1"/>
</dbReference>
<gene>
    <name evidence="15" type="ORF">AO440_002988</name>
</gene>
<dbReference type="Proteomes" id="UP000054886">
    <property type="component" value="Unassembled WGS sequence"/>
</dbReference>
<feature type="domain" description="GPI ethanolamine phosphate transferase 2 C-terminal" evidence="14">
    <location>
        <begin position="406"/>
        <end position="837"/>
    </location>
</feature>
<evidence type="ECO:0000256" key="7">
    <source>
        <dbReference type="ARBA" id="ARBA00022692"/>
    </source>
</evidence>
<dbReference type="GO" id="GO:0005789">
    <property type="term" value="C:endoplasmic reticulum membrane"/>
    <property type="evidence" value="ECO:0007669"/>
    <property type="project" value="UniProtKB-SubCell"/>
</dbReference>
<protein>
    <recommendedName>
        <fullName evidence="4 12">GPI ethanolamine phosphate transferase 2</fullName>
    </recommendedName>
</protein>
<keyword evidence="5 12" id="KW-0337">GPI-anchor biosynthesis</keyword>
<accession>A0A0W0DBG8</accession>
<feature type="transmembrane region" description="Helical" evidence="12">
    <location>
        <begin position="614"/>
        <end position="635"/>
    </location>
</feature>
<evidence type="ECO:0000313" key="15">
    <source>
        <dbReference type="EMBL" id="KTB11102.1"/>
    </source>
</evidence>
<dbReference type="VEuPathDB" id="FungiDB:GVI51_J05027"/>